<dbReference type="PANTHER" id="PTHR30146">
    <property type="entry name" value="LACI-RELATED TRANSCRIPTIONAL REPRESSOR"/>
    <property type="match status" value="1"/>
</dbReference>
<evidence type="ECO:0000256" key="4">
    <source>
        <dbReference type="ARBA" id="ARBA00023163"/>
    </source>
</evidence>
<evidence type="ECO:0000259" key="6">
    <source>
        <dbReference type="PROSITE" id="PS50932"/>
    </source>
</evidence>
<gene>
    <name evidence="7" type="ORF">SAMN05443637_102349</name>
</gene>
<dbReference type="RefSeq" id="WP_084754348.1">
    <property type="nucleotide sequence ID" value="NZ_CALGVN010000036.1"/>
</dbReference>
<dbReference type="SMART" id="SM00065">
    <property type="entry name" value="GAF"/>
    <property type="match status" value="1"/>
</dbReference>
<dbReference type="CDD" id="cd06278">
    <property type="entry name" value="PBP1_LacI-like"/>
    <property type="match status" value="1"/>
</dbReference>
<dbReference type="GO" id="GO:0000976">
    <property type="term" value="F:transcription cis-regulatory region binding"/>
    <property type="evidence" value="ECO:0007669"/>
    <property type="project" value="TreeGrafter"/>
</dbReference>
<dbReference type="AlphaFoldDB" id="A0A1M6PM80"/>
<dbReference type="SUPFAM" id="SSF55781">
    <property type="entry name" value="GAF domain-like"/>
    <property type="match status" value="1"/>
</dbReference>
<protein>
    <submittedName>
        <fullName evidence="7">DNA-binding transcriptional regulator, LacI/PurR family</fullName>
    </submittedName>
</protein>
<dbReference type="InterPro" id="IPR029016">
    <property type="entry name" value="GAF-like_dom_sf"/>
</dbReference>
<keyword evidence="3 7" id="KW-0238">DNA-binding</keyword>
<feature type="coiled-coil region" evidence="5">
    <location>
        <begin position="519"/>
        <end position="553"/>
    </location>
</feature>
<dbReference type="PANTHER" id="PTHR30146:SF109">
    <property type="entry name" value="HTH-TYPE TRANSCRIPTIONAL REGULATOR GALS"/>
    <property type="match status" value="1"/>
</dbReference>
<dbReference type="Pfam" id="PF13185">
    <property type="entry name" value="GAF_2"/>
    <property type="match status" value="1"/>
</dbReference>
<dbReference type="Pfam" id="PF13377">
    <property type="entry name" value="Peripla_BP_3"/>
    <property type="match status" value="1"/>
</dbReference>
<proteinExistence type="inferred from homology"/>
<dbReference type="InterPro" id="IPR041522">
    <property type="entry name" value="CdaR_GGDEF"/>
</dbReference>
<dbReference type="InterPro" id="IPR003018">
    <property type="entry name" value="GAF"/>
</dbReference>
<dbReference type="GO" id="GO:0003700">
    <property type="term" value="F:DNA-binding transcription factor activity"/>
    <property type="evidence" value="ECO:0007669"/>
    <property type="project" value="TreeGrafter"/>
</dbReference>
<organism evidence="7 8">
    <name type="scientific">Pseudonocardia thermophila</name>
    <dbReference type="NCBI Taxonomy" id="1848"/>
    <lineage>
        <taxon>Bacteria</taxon>
        <taxon>Bacillati</taxon>
        <taxon>Actinomycetota</taxon>
        <taxon>Actinomycetes</taxon>
        <taxon>Pseudonocardiales</taxon>
        <taxon>Pseudonocardiaceae</taxon>
        <taxon>Pseudonocardia</taxon>
    </lineage>
</organism>
<name>A0A1M6PM80_PSETH</name>
<evidence type="ECO:0000313" key="7">
    <source>
        <dbReference type="EMBL" id="SHK09079.1"/>
    </source>
</evidence>
<dbReference type="SUPFAM" id="SSF53822">
    <property type="entry name" value="Periplasmic binding protein-like I"/>
    <property type="match status" value="1"/>
</dbReference>
<dbReference type="InterPro" id="IPR010982">
    <property type="entry name" value="Lambda_DNA-bd_dom_sf"/>
</dbReference>
<dbReference type="InterPro" id="IPR046335">
    <property type="entry name" value="LacI/GalR-like_sensor"/>
</dbReference>
<feature type="domain" description="HTH lacI-type" evidence="6">
    <location>
        <begin position="2"/>
        <end position="60"/>
    </location>
</feature>
<sequence length="938" mass="99423">MITSLDVARAAGVSQATVSRALRDERGVSPQTRARVRAAARKLGYVAGRPRSTGAVAVVSAPLDNPFYPALVGPLQEALDRLGLRTVLLVDLPDRPPDLSTLVDGAFAGVVLTTCERGSTLPAELAARGVPVALADRAVDECAVDTCVADNRFGAATVAELLVELGHRRIAAIMGPESASTGHERWIGFVDRLAALGVPPQDVALVRGPFTAETGRRGLEALLGDGSALPTAVFCGNDVIAGGVLDAATALGLRVPEDLTVVGFDGTSRTGWGRDDLTTVHVDLAAMATTVAEALAARLRSPDAPARRVVLVPRLLARGTHAPPPDRRRSSPGRGVVPEAQTLRSWMSAVSAVARAVNAAHSPAAVLTMVAKRACALIGFDYCAVMLADEEKQALRVVGFAGLTSEYVDLVNDEGALQIHPDGPERDTPAARAFREQRTIAVPDTRAATVFGRLRDLAPKQGYRSLLATPLKQGDTVRGLLVGYRQEPHTFSALEIELAELLAEQTSAALQTADLRRAQQEVIRELSAVNAEMTRARQQLEWAENQHRRLMQLVLDDAGLDGICRALAEILRSSITVEGEGGRRLAHAAHGAYVPPPPAPWQVTEGGAGLQIVRVEGPDEAWTAPVVLGGQQVGRLWVTGLAEPLSPIERRAIERFVLVVGVELLQRKHLVEVQERLSGDLLADLLRPAGVAQPAALLDRAAAFGLDLREPHTLCLVVPADGRGPGALTARCRDVLPAPALVGVHDGAVVVLLPAAADPVAALGRLHARRGPDEPVTVVGRTVDTLDGYLPAYRIAAGVARLRAGSGPGLVDARALGTAALLLAQGGPPEDLRRFARQVLGPLADPRTERDRDLVTTLRAWLASGCSVARTAEALVMHVNTVAYRLKRVAEILRRDLGEVQTRFDVHLALLVLEVGESSGTPGTEHTLLCSGWNEYNM</sequence>
<dbReference type="SUPFAM" id="SSF47413">
    <property type="entry name" value="lambda repressor-like DNA-binding domains"/>
    <property type="match status" value="1"/>
</dbReference>
<keyword evidence="5" id="KW-0175">Coiled coil</keyword>
<dbReference type="Pfam" id="PF17853">
    <property type="entry name" value="GGDEF_2"/>
    <property type="match status" value="1"/>
</dbReference>
<dbReference type="STRING" id="1848.SAMN05443637_102349"/>
<dbReference type="Proteomes" id="UP000184363">
    <property type="component" value="Unassembled WGS sequence"/>
</dbReference>
<dbReference type="CDD" id="cd01392">
    <property type="entry name" value="HTH_LacI"/>
    <property type="match status" value="1"/>
</dbReference>
<accession>A0A1M6PM80</accession>
<evidence type="ECO:0000313" key="8">
    <source>
        <dbReference type="Proteomes" id="UP000184363"/>
    </source>
</evidence>
<dbReference type="SMART" id="SM00354">
    <property type="entry name" value="HTH_LACI"/>
    <property type="match status" value="1"/>
</dbReference>
<dbReference type="Gene3D" id="1.10.10.2840">
    <property type="entry name" value="PucR C-terminal helix-turn-helix domain"/>
    <property type="match status" value="1"/>
</dbReference>
<dbReference type="Gene3D" id="1.10.260.40">
    <property type="entry name" value="lambda repressor-like DNA-binding domains"/>
    <property type="match status" value="1"/>
</dbReference>
<evidence type="ECO:0000256" key="3">
    <source>
        <dbReference type="ARBA" id="ARBA00023125"/>
    </source>
</evidence>
<dbReference type="Pfam" id="PF13556">
    <property type="entry name" value="HTH_30"/>
    <property type="match status" value="1"/>
</dbReference>
<evidence type="ECO:0000256" key="1">
    <source>
        <dbReference type="ARBA" id="ARBA00006754"/>
    </source>
</evidence>
<keyword evidence="2" id="KW-0805">Transcription regulation</keyword>
<dbReference type="InterPro" id="IPR028082">
    <property type="entry name" value="Peripla_BP_I"/>
</dbReference>
<reference evidence="7 8" key="1">
    <citation type="submission" date="2016-11" db="EMBL/GenBank/DDBJ databases">
        <authorList>
            <person name="Jaros S."/>
            <person name="Januszkiewicz K."/>
            <person name="Wedrychowicz H."/>
        </authorList>
    </citation>
    <scope>NUCLEOTIDE SEQUENCE [LARGE SCALE GENOMIC DNA]</scope>
    <source>
        <strain evidence="7 8">DSM 43832</strain>
    </source>
</reference>
<dbReference type="InterPro" id="IPR025736">
    <property type="entry name" value="PucR_C-HTH_dom"/>
</dbReference>
<comment type="similarity">
    <text evidence="1">Belongs to the CdaR family.</text>
</comment>
<dbReference type="EMBL" id="FRAP01000002">
    <property type="protein sequence ID" value="SHK09079.1"/>
    <property type="molecule type" value="Genomic_DNA"/>
</dbReference>
<dbReference type="InterPro" id="IPR000843">
    <property type="entry name" value="HTH_LacI"/>
</dbReference>
<evidence type="ECO:0000256" key="5">
    <source>
        <dbReference type="SAM" id="Coils"/>
    </source>
</evidence>
<dbReference type="OrthoDB" id="8026818at2"/>
<dbReference type="Gene3D" id="3.40.50.2300">
    <property type="match status" value="2"/>
</dbReference>
<evidence type="ECO:0000256" key="2">
    <source>
        <dbReference type="ARBA" id="ARBA00023015"/>
    </source>
</evidence>
<dbReference type="Gene3D" id="3.30.450.40">
    <property type="match status" value="1"/>
</dbReference>
<dbReference type="InterPro" id="IPR042070">
    <property type="entry name" value="PucR_C-HTH_sf"/>
</dbReference>
<keyword evidence="8" id="KW-1185">Reference proteome</keyword>
<dbReference type="Pfam" id="PF00356">
    <property type="entry name" value="LacI"/>
    <property type="match status" value="1"/>
</dbReference>
<dbReference type="PROSITE" id="PS50932">
    <property type="entry name" value="HTH_LACI_2"/>
    <property type="match status" value="1"/>
</dbReference>
<keyword evidence="4" id="KW-0804">Transcription</keyword>